<feature type="compositionally biased region" description="Basic residues" evidence="1">
    <location>
        <begin position="399"/>
        <end position="422"/>
    </location>
</feature>
<feature type="compositionally biased region" description="Basic and acidic residues" evidence="1">
    <location>
        <begin position="348"/>
        <end position="392"/>
    </location>
</feature>
<feature type="region of interest" description="Disordered" evidence="1">
    <location>
        <begin position="879"/>
        <end position="1368"/>
    </location>
</feature>
<feature type="region of interest" description="Disordered" evidence="1">
    <location>
        <begin position="347"/>
        <end position="428"/>
    </location>
</feature>
<feature type="compositionally biased region" description="Basic and acidic residues" evidence="1">
    <location>
        <begin position="1076"/>
        <end position="1122"/>
    </location>
</feature>
<feature type="compositionally biased region" description="Basic and acidic residues" evidence="1">
    <location>
        <begin position="312"/>
        <end position="323"/>
    </location>
</feature>
<feature type="compositionally biased region" description="Polar residues" evidence="1">
    <location>
        <begin position="1206"/>
        <end position="1217"/>
    </location>
</feature>
<evidence type="ECO:0000256" key="1">
    <source>
        <dbReference type="SAM" id="MobiDB-lite"/>
    </source>
</evidence>
<sequence>MSQLPTVMQPIKEKIEKHFSNRAKIKTKSINSLQQLSLAHYLFQIRSHFQEAFEDESMTISSIVGSENGYVTLLSFLNIFAPPQEIKVKKTELNKVQLAENVSTFKEVLFQIYRFPQKEMFLVNRLIKNNYQMTIKFIESIFWLIGKIKKNGIIKDDQNKSRKIQLKGKVKKYSTLKVGELIKKKVYKNPYWHDLLIDPQEQFKNLSNENPNIELTLQQFSQELIQLDSQQELNEDEMENEIQILFEQCALKISDNEILDYTKKICQKSVLDCDDNNGDEKKDIDSFSSSKSSKSSNFSDFSNVSNFSESDNEQKHSNKEKNIVSESETFPISNLMSSNSDLDLDLTSEEKEDQKENDKNQEKELEKEKEKEREKENENEKENKRGKGKEDSDSVSSSSKKKNRKNKKQKKKPNRKKEKNKKQNAQLKRLQRILRKEKEQIETLEKLIKKKKKLIRSQNYEIDTFKKKKNQKNQKKKEIIKTRNVNKQKQQGLSLVDPKIDSCLHSQKVMPSLLKYSKNEKYLLENFFILNVFNRWKLIDIALLEPSYQEFIKTNKKPYEICFENAIRYARLGSVSLPIRCWDLENAQKSSALIKIDKKRFEIVFAYNINGNNGNDYNNHKRGGLRSAMKSKWDPKTFTIYLHKQKNSKLVTFVNHKNEKAILIATPSLEIKYIIIFLFLIFNQSNGKDKSIGYNPRVRYIDPQMVNTAVLPNNIKPKRRLREHLVSYNKMFNPNNQYIANRKPQEERKTLHTALKAYWKRRAVNFLCSVMVNREFPFLAGFIRVRKTGITVGIGNTVMKKFMFDSEFKIEQVESDDKLIHIKGKKYFLGKLSFLKKKKNLSNFEIDDTLIAANSSQDRNLIITFISYFFEGKRLGNAGGNPDQKVDSTDSSSSQEQLFLNPSHDDDEDVDDSNSLFSSSDENENENQKGKGKGKKKEKERGKGEEKEKPIVSSILIQNEMQSKSNSEKSSNSDNVTLSSDSSKSSKSESESNSENEKEREKVMIMVKEKESESENKSENKQSNNSTSDLTSSNYDDDNLDIPPITDSYSESDNDNSESNQEKENKSKSGKSSKSSKSESESNSENEKKSEKENESEKESESEKQSVSDNKQSENKDNEKNSTSDSTSSNYDDDSFDLSPITDSYSELDNDNSEKNQEKEKKNDNLQADLIENISSNSSKSSKSESEKESENEKESESKKKKESDLSFSDFSVTDSFPNAEKESNGKSGKESKKDRSHSEGSSGSGITFDRSESGSDFKIVSDLEDNDQNKKQNSDYNQQEEMEQLNLDSDSDSNSDSFPDSSSGKENKKSKSNDGKSSDNSSLDLNSGREDQTDELSENVQSFNSDMIEDFENEDDIDQIWSDSDSD</sequence>
<gene>
    <name evidence="2" type="ORF">M0812_24395</name>
</gene>
<comment type="caution">
    <text evidence="2">The sequence shown here is derived from an EMBL/GenBank/DDBJ whole genome shotgun (WGS) entry which is preliminary data.</text>
</comment>
<evidence type="ECO:0000313" key="3">
    <source>
        <dbReference type="Proteomes" id="UP001146793"/>
    </source>
</evidence>
<feature type="compositionally biased region" description="Basic and acidic residues" evidence="1">
    <location>
        <begin position="1220"/>
        <end position="1239"/>
    </location>
</feature>
<feature type="compositionally biased region" description="Basic and acidic residues" evidence="1">
    <location>
        <begin position="1182"/>
        <end position="1205"/>
    </location>
</feature>
<name>A0AAV7YKC4_9EUKA</name>
<protein>
    <submittedName>
        <fullName evidence="2">Pre-mRNA 3'-end-processing factor fip1</fullName>
    </submittedName>
</protein>
<feature type="compositionally biased region" description="Basic and acidic residues" evidence="1">
    <location>
        <begin position="937"/>
        <end position="950"/>
    </location>
</feature>
<dbReference type="EMBL" id="JANTQA010000057">
    <property type="protein sequence ID" value="KAJ3429056.1"/>
    <property type="molecule type" value="Genomic_DNA"/>
</dbReference>
<feature type="compositionally biased region" description="Basic and acidic residues" evidence="1">
    <location>
        <begin position="1250"/>
        <end position="1274"/>
    </location>
</feature>
<reference evidence="2" key="1">
    <citation type="submission" date="2022-08" db="EMBL/GenBank/DDBJ databases">
        <title>Novel sulphate-reducing endosymbionts in the free-living metamonad Anaeramoeba.</title>
        <authorList>
            <person name="Jerlstrom-Hultqvist J."/>
            <person name="Cepicka I."/>
            <person name="Gallot-Lavallee L."/>
            <person name="Salas-Leiva D."/>
            <person name="Curtis B.A."/>
            <person name="Zahonova K."/>
            <person name="Pipaliya S."/>
            <person name="Dacks J."/>
            <person name="Roger A.J."/>
        </authorList>
    </citation>
    <scope>NUCLEOTIDE SEQUENCE</scope>
    <source>
        <strain evidence="2">Busselton2</strain>
    </source>
</reference>
<feature type="region of interest" description="Disordered" evidence="1">
    <location>
        <begin position="277"/>
        <end position="324"/>
    </location>
</feature>
<organism evidence="2 3">
    <name type="scientific">Anaeramoeba flamelloides</name>
    <dbReference type="NCBI Taxonomy" id="1746091"/>
    <lineage>
        <taxon>Eukaryota</taxon>
        <taxon>Metamonada</taxon>
        <taxon>Anaeramoebidae</taxon>
        <taxon>Anaeramoeba</taxon>
    </lineage>
</organism>
<feature type="compositionally biased region" description="Basic and acidic residues" evidence="1">
    <location>
        <begin position="984"/>
        <end position="1020"/>
    </location>
</feature>
<feature type="compositionally biased region" description="Acidic residues" evidence="1">
    <location>
        <begin position="1279"/>
        <end position="1294"/>
    </location>
</feature>
<feature type="compositionally biased region" description="Polar residues" evidence="1">
    <location>
        <begin position="889"/>
        <end position="900"/>
    </location>
</feature>
<feature type="compositionally biased region" description="Low complexity" evidence="1">
    <location>
        <begin position="963"/>
        <end position="983"/>
    </location>
</feature>
<feature type="compositionally biased region" description="Low complexity" evidence="1">
    <location>
        <begin position="1021"/>
        <end position="1034"/>
    </location>
</feature>
<feature type="compositionally biased region" description="Acidic residues" evidence="1">
    <location>
        <begin position="1348"/>
        <end position="1368"/>
    </location>
</feature>
<proteinExistence type="predicted"/>
<feature type="compositionally biased region" description="Low complexity" evidence="1">
    <location>
        <begin position="286"/>
        <end position="309"/>
    </location>
</feature>
<feature type="compositionally biased region" description="Basic and acidic residues" evidence="1">
    <location>
        <begin position="1152"/>
        <end position="1164"/>
    </location>
</feature>
<accession>A0AAV7YKC4</accession>
<dbReference type="Proteomes" id="UP001146793">
    <property type="component" value="Unassembled WGS sequence"/>
</dbReference>
<feature type="compositionally biased region" description="Basic and acidic residues" evidence="1">
    <location>
        <begin position="1304"/>
        <end position="1318"/>
    </location>
</feature>
<evidence type="ECO:0000313" key="2">
    <source>
        <dbReference type="EMBL" id="KAJ3429056.1"/>
    </source>
</evidence>